<comment type="caution">
    <text evidence="9">The sequence shown here is derived from an EMBL/GenBank/DDBJ whole genome shotgun (WGS) entry which is preliminary data.</text>
</comment>
<evidence type="ECO:0000313" key="10">
    <source>
        <dbReference type="Proteomes" id="UP000755585"/>
    </source>
</evidence>
<keyword evidence="2 7" id="KW-0813">Transport</keyword>
<keyword evidence="9" id="KW-0762">Sugar transport</keyword>
<feature type="transmembrane region" description="Helical" evidence="7">
    <location>
        <begin position="35"/>
        <end position="52"/>
    </location>
</feature>
<dbReference type="InterPro" id="IPR000515">
    <property type="entry name" value="MetI-like"/>
</dbReference>
<feature type="transmembrane region" description="Helical" evidence="7">
    <location>
        <begin position="285"/>
        <end position="309"/>
    </location>
</feature>
<evidence type="ECO:0000256" key="7">
    <source>
        <dbReference type="RuleBase" id="RU363032"/>
    </source>
</evidence>
<feature type="transmembrane region" description="Helical" evidence="7">
    <location>
        <begin position="97"/>
        <end position="118"/>
    </location>
</feature>
<dbReference type="SUPFAM" id="SSF161098">
    <property type="entry name" value="MetI-like"/>
    <property type="match status" value="1"/>
</dbReference>
<evidence type="ECO:0000256" key="1">
    <source>
        <dbReference type="ARBA" id="ARBA00004651"/>
    </source>
</evidence>
<feature type="domain" description="ABC transmembrane type-1" evidence="8">
    <location>
        <begin position="93"/>
        <end position="306"/>
    </location>
</feature>
<dbReference type="PANTHER" id="PTHR30193">
    <property type="entry name" value="ABC TRANSPORTER PERMEASE PROTEIN"/>
    <property type="match status" value="1"/>
</dbReference>
<gene>
    <name evidence="9" type="ORF">JOF29_002869</name>
</gene>
<keyword evidence="5 7" id="KW-1133">Transmembrane helix</keyword>
<dbReference type="Pfam" id="PF00528">
    <property type="entry name" value="BPD_transp_1"/>
    <property type="match status" value="1"/>
</dbReference>
<dbReference type="InterPro" id="IPR051393">
    <property type="entry name" value="ABC_transporter_permease"/>
</dbReference>
<accession>A0ABS4UJF9</accession>
<keyword evidence="3" id="KW-1003">Cell membrane</keyword>
<evidence type="ECO:0000256" key="5">
    <source>
        <dbReference type="ARBA" id="ARBA00022989"/>
    </source>
</evidence>
<reference evidence="9 10" key="1">
    <citation type="submission" date="2021-03" db="EMBL/GenBank/DDBJ databases">
        <title>Sequencing the genomes of 1000 actinobacteria strains.</title>
        <authorList>
            <person name="Klenk H.-P."/>
        </authorList>
    </citation>
    <scope>NUCLEOTIDE SEQUENCE [LARGE SCALE GENOMIC DNA]</scope>
    <source>
        <strain evidence="9 10">DSM 18824</strain>
    </source>
</reference>
<feature type="transmembrane region" description="Helical" evidence="7">
    <location>
        <begin position="130"/>
        <end position="150"/>
    </location>
</feature>
<dbReference type="Gene3D" id="1.10.3720.10">
    <property type="entry name" value="MetI-like"/>
    <property type="match status" value="1"/>
</dbReference>
<keyword evidence="4 7" id="KW-0812">Transmembrane</keyword>
<keyword evidence="10" id="KW-1185">Reference proteome</keyword>
<dbReference type="PROSITE" id="PS50928">
    <property type="entry name" value="ABC_TM1"/>
    <property type="match status" value="1"/>
</dbReference>
<dbReference type="RefSeq" id="WP_209694645.1">
    <property type="nucleotide sequence ID" value="NZ_BAAAVU010000013.1"/>
</dbReference>
<dbReference type="EMBL" id="JAGINT010000001">
    <property type="protein sequence ID" value="MBP2351786.1"/>
    <property type="molecule type" value="Genomic_DNA"/>
</dbReference>
<dbReference type="Proteomes" id="UP000755585">
    <property type="component" value="Unassembled WGS sequence"/>
</dbReference>
<organism evidence="9 10">
    <name type="scientific">Kribbella aluminosa</name>
    <dbReference type="NCBI Taxonomy" id="416017"/>
    <lineage>
        <taxon>Bacteria</taxon>
        <taxon>Bacillati</taxon>
        <taxon>Actinomycetota</taxon>
        <taxon>Actinomycetes</taxon>
        <taxon>Propionibacteriales</taxon>
        <taxon>Kribbellaceae</taxon>
        <taxon>Kribbella</taxon>
    </lineage>
</organism>
<dbReference type="PANTHER" id="PTHR30193:SF41">
    <property type="entry name" value="DIACETYLCHITOBIOSE UPTAKE SYSTEM PERMEASE PROTEIN NGCF"/>
    <property type="match status" value="1"/>
</dbReference>
<evidence type="ECO:0000259" key="8">
    <source>
        <dbReference type="PROSITE" id="PS50928"/>
    </source>
</evidence>
<evidence type="ECO:0000256" key="3">
    <source>
        <dbReference type="ARBA" id="ARBA00022475"/>
    </source>
</evidence>
<feature type="transmembrane region" description="Helical" evidence="7">
    <location>
        <begin position="234"/>
        <end position="254"/>
    </location>
</feature>
<dbReference type="InterPro" id="IPR035906">
    <property type="entry name" value="MetI-like_sf"/>
</dbReference>
<protein>
    <submittedName>
        <fullName evidence="9">Multiple sugar transport system permease protein</fullName>
    </submittedName>
</protein>
<evidence type="ECO:0000256" key="6">
    <source>
        <dbReference type="ARBA" id="ARBA00023136"/>
    </source>
</evidence>
<comment type="similarity">
    <text evidence="7">Belongs to the binding-protein-dependent transport system permease family.</text>
</comment>
<evidence type="ECO:0000256" key="4">
    <source>
        <dbReference type="ARBA" id="ARBA00022692"/>
    </source>
</evidence>
<sequence>MSRSDVVKVLEVADRRHSSRRDGAVRRWFRSTEPAAIIFAVPVVLCFVYFSWGPIVRGLLLSFQRTNLVQAPQWVGLDNLSYVLSDPLLPKAALNTAWFALLALVIGFPVPIFLAVFMNEMRRTGWLYSALAYLPAVLPPVAAILLWKFFYDPGAGGIFNTLLGFVGLGPFPWLNSTAMAMPAIVLEATWAGAGATAIIYLAALGSVQTELYEAAEIDRAGIWRKVWHITIPQLRNIILVMMLLQLIGTFQLFAEPFLFTGGGPDNATLTIMLMIYQYAFVNGDFGAAAALSLILALFLCVLSGVYQLVTRRWSD</sequence>
<evidence type="ECO:0000313" key="9">
    <source>
        <dbReference type="EMBL" id="MBP2351786.1"/>
    </source>
</evidence>
<comment type="subcellular location">
    <subcellularLocation>
        <location evidence="1 7">Cell membrane</location>
        <topology evidence="1 7">Multi-pass membrane protein</topology>
    </subcellularLocation>
</comment>
<dbReference type="CDD" id="cd06261">
    <property type="entry name" value="TM_PBP2"/>
    <property type="match status" value="1"/>
</dbReference>
<keyword evidence="6 7" id="KW-0472">Membrane</keyword>
<name>A0ABS4UJF9_9ACTN</name>
<proteinExistence type="inferred from homology"/>
<evidence type="ECO:0000256" key="2">
    <source>
        <dbReference type="ARBA" id="ARBA00022448"/>
    </source>
</evidence>